<keyword evidence="1" id="KW-1133">Transmembrane helix</keyword>
<evidence type="ECO:0000256" key="1">
    <source>
        <dbReference type="SAM" id="Phobius"/>
    </source>
</evidence>
<evidence type="ECO:0000313" key="3">
    <source>
        <dbReference type="EMBL" id="VEI22125.1"/>
    </source>
</evidence>
<keyword evidence="1" id="KW-0472">Membrane</keyword>
<protein>
    <submittedName>
        <fullName evidence="2">Uncharacterized protein</fullName>
    </submittedName>
</protein>
<dbReference type="Proteomes" id="UP000282386">
    <property type="component" value="Chromosome"/>
</dbReference>
<evidence type="ECO:0000313" key="5">
    <source>
        <dbReference type="Proteomes" id="UP000282386"/>
    </source>
</evidence>
<reference evidence="2 4" key="1">
    <citation type="submission" date="2016-10" db="EMBL/GenBank/DDBJ databases">
        <title>Genome sequence of Rothia aeria strain JCM11412.</title>
        <authorList>
            <person name="Nambu T."/>
        </authorList>
    </citation>
    <scope>NUCLEOTIDE SEQUENCE [LARGE SCALE GENOMIC DNA]</scope>
    <source>
        <strain evidence="2 4">JCM 11412</strain>
    </source>
</reference>
<organism evidence="2 4">
    <name type="scientific">Rothia aeria</name>
    <dbReference type="NCBI Taxonomy" id="172042"/>
    <lineage>
        <taxon>Bacteria</taxon>
        <taxon>Bacillati</taxon>
        <taxon>Actinomycetota</taxon>
        <taxon>Actinomycetes</taxon>
        <taxon>Micrococcales</taxon>
        <taxon>Micrococcaceae</taxon>
        <taxon>Rothia</taxon>
    </lineage>
</organism>
<accession>A0A2Z5QX52</accession>
<dbReference type="GeneID" id="93861658"/>
<feature type="transmembrane region" description="Helical" evidence="1">
    <location>
        <begin position="28"/>
        <end position="52"/>
    </location>
</feature>
<dbReference type="AlphaFoldDB" id="A0A2Z5QX52"/>
<name>A0A2Z5QX52_9MICC</name>
<proteinExistence type="predicted"/>
<keyword evidence="1" id="KW-0812">Transmembrane</keyword>
<dbReference type="RefSeq" id="WP_006888629.1">
    <property type="nucleotide sequence ID" value="NZ_CAJPQC010000002.1"/>
</dbReference>
<dbReference type="Proteomes" id="UP000250241">
    <property type="component" value="Chromosome"/>
</dbReference>
<sequence length="62" mass="6538">MKTGAWVLALFAIAGLIAVVLIDGPLRWLAFGETLMTGFIALGLVVVLALGWGENKPAEIND</sequence>
<dbReference type="EMBL" id="AP017895">
    <property type="protein sequence ID" value="BAV87008.1"/>
    <property type="molecule type" value="Genomic_DNA"/>
</dbReference>
<reference evidence="3 5" key="2">
    <citation type="submission" date="2018-12" db="EMBL/GenBank/DDBJ databases">
        <authorList>
            <consortium name="Pathogen Informatics"/>
        </authorList>
    </citation>
    <scope>NUCLEOTIDE SEQUENCE [LARGE SCALE GENOMIC DNA]</scope>
    <source>
        <strain evidence="3 5">NCTC10207</strain>
    </source>
</reference>
<evidence type="ECO:0000313" key="2">
    <source>
        <dbReference type="EMBL" id="BAV87008.1"/>
    </source>
</evidence>
<evidence type="ECO:0000313" key="4">
    <source>
        <dbReference type="Proteomes" id="UP000250241"/>
    </source>
</evidence>
<dbReference type="EMBL" id="LR134479">
    <property type="protein sequence ID" value="VEI22125.1"/>
    <property type="molecule type" value="Genomic_DNA"/>
</dbReference>
<keyword evidence="4" id="KW-1185">Reference proteome</keyword>
<dbReference type="KEGG" id="raj:RA11412_0709"/>
<gene>
    <name evidence="3" type="ORF">NCTC10207_00191</name>
    <name evidence="2" type="ORF">RA11412_0709</name>
</gene>